<accession>A0A2P2LWX9</accession>
<proteinExistence type="predicted"/>
<sequence>MLLSIYSNLPFSSSSIELSQRERVYTISQIEHDLDGISTVSTCFKGFFYLPLGESEPVGYQGLHINLTTPQEL</sequence>
<organism evidence="1">
    <name type="scientific">Rhizophora mucronata</name>
    <name type="common">Asiatic mangrove</name>
    <dbReference type="NCBI Taxonomy" id="61149"/>
    <lineage>
        <taxon>Eukaryota</taxon>
        <taxon>Viridiplantae</taxon>
        <taxon>Streptophyta</taxon>
        <taxon>Embryophyta</taxon>
        <taxon>Tracheophyta</taxon>
        <taxon>Spermatophyta</taxon>
        <taxon>Magnoliopsida</taxon>
        <taxon>eudicotyledons</taxon>
        <taxon>Gunneridae</taxon>
        <taxon>Pentapetalae</taxon>
        <taxon>rosids</taxon>
        <taxon>fabids</taxon>
        <taxon>Malpighiales</taxon>
        <taxon>Rhizophoraceae</taxon>
        <taxon>Rhizophora</taxon>
    </lineage>
</organism>
<dbReference type="AlphaFoldDB" id="A0A2P2LWX9"/>
<protein>
    <submittedName>
        <fullName evidence="1">Uncharacterized protein</fullName>
    </submittedName>
</protein>
<evidence type="ECO:0000313" key="1">
    <source>
        <dbReference type="EMBL" id="MBX22466.1"/>
    </source>
</evidence>
<name>A0A2P2LWX9_RHIMU</name>
<dbReference type="EMBL" id="GGEC01041983">
    <property type="protein sequence ID" value="MBX22467.1"/>
    <property type="molecule type" value="Transcribed_RNA"/>
</dbReference>
<dbReference type="EMBL" id="GGEC01041982">
    <property type="protein sequence ID" value="MBX22466.1"/>
    <property type="molecule type" value="Transcribed_RNA"/>
</dbReference>
<reference evidence="1" key="1">
    <citation type="submission" date="2018-02" db="EMBL/GenBank/DDBJ databases">
        <title>Rhizophora mucronata_Transcriptome.</title>
        <authorList>
            <person name="Meera S.P."/>
            <person name="Sreeshan A."/>
            <person name="Augustine A."/>
        </authorList>
    </citation>
    <scope>NUCLEOTIDE SEQUENCE</scope>
    <source>
        <tissue evidence="1">Leaf</tissue>
    </source>
</reference>